<dbReference type="PROSITE" id="PS50977">
    <property type="entry name" value="HTH_TETR_2"/>
    <property type="match status" value="1"/>
</dbReference>
<dbReference type="AlphaFoldDB" id="A0A6J7URG8"/>
<evidence type="ECO:0000256" key="1">
    <source>
        <dbReference type="ARBA" id="ARBA00023125"/>
    </source>
</evidence>
<organism evidence="5">
    <name type="scientific">freshwater metagenome</name>
    <dbReference type="NCBI Taxonomy" id="449393"/>
    <lineage>
        <taxon>unclassified sequences</taxon>
        <taxon>metagenomes</taxon>
        <taxon>ecological metagenomes</taxon>
    </lineage>
</organism>
<feature type="domain" description="HTH tetR-type" evidence="3">
    <location>
        <begin position="23"/>
        <end position="83"/>
    </location>
</feature>
<evidence type="ECO:0000313" key="4">
    <source>
        <dbReference type="EMBL" id="CAB5031486.1"/>
    </source>
</evidence>
<name>A0A6J7URG8_9ZZZZ</name>
<sequence>MAPAPKKKSPPIPAPKKPRLSQAEAIVRMLNATSQLIVENVPGDVTVARICEKAGVHTDYVARYFGSREELLCQSIEAAFQGIFLKTNAKETSALEVALVDYLDLVKLREARARTITYLLGCGVSPDRFKPGQKLVLESLYEQATNHNLTDRTKWNLILIGSLMIQGMSTFAEVNDMSEQQKLDMLSYIGYLIETGETVQSALGWAEPQAKTKKKK</sequence>
<dbReference type="EMBL" id="CAFBPN010000155">
    <property type="protein sequence ID" value="CAB5031486.1"/>
    <property type="molecule type" value="Genomic_DNA"/>
</dbReference>
<dbReference type="EMBL" id="CAFBQU010000117">
    <property type="protein sequence ID" value="CAB5068571.1"/>
    <property type="molecule type" value="Genomic_DNA"/>
</dbReference>
<gene>
    <name evidence="4" type="ORF">UFOPK4098_01596</name>
    <name evidence="5" type="ORF">UFOPK4347_01854</name>
</gene>
<reference evidence="5" key="1">
    <citation type="submission" date="2020-05" db="EMBL/GenBank/DDBJ databases">
        <authorList>
            <person name="Chiriac C."/>
            <person name="Salcher M."/>
            <person name="Ghai R."/>
            <person name="Kavagutti S V."/>
        </authorList>
    </citation>
    <scope>NUCLEOTIDE SEQUENCE</scope>
</reference>
<dbReference type="InterPro" id="IPR009057">
    <property type="entry name" value="Homeodomain-like_sf"/>
</dbReference>
<dbReference type="Gene3D" id="1.10.357.10">
    <property type="entry name" value="Tetracycline Repressor, domain 2"/>
    <property type="match status" value="1"/>
</dbReference>
<feature type="region of interest" description="Disordered" evidence="2">
    <location>
        <begin position="1"/>
        <end position="20"/>
    </location>
</feature>
<evidence type="ECO:0000259" key="3">
    <source>
        <dbReference type="PROSITE" id="PS50977"/>
    </source>
</evidence>
<dbReference type="InterPro" id="IPR001647">
    <property type="entry name" value="HTH_TetR"/>
</dbReference>
<accession>A0A6J7URG8</accession>
<keyword evidence="1" id="KW-0238">DNA-binding</keyword>
<protein>
    <submittedName>
        <fullName evidence="5">Unannotated protein</fullName>
    </submittedName>
</protein>
<evidence type="ECO:0000313" key="5">
    <source>
        <dbReference type="EMBL" id="CAB5068571.1"/>
    </source>
</evidence>
<dbReference type="GO" id="GO:0003677">
    <property type="term" value="F:DNA binding"/>
    <property type="evidence" value="ECO:0007669"/>
    <property type="project" value="UniProtKB-KW"/>
</dbReference>
<evidence type="ECO:0000256" key="2">
    <source>
        <dbReference type="SAM" id="MobiDB-lite"/>
    </source>
</evidence>
<dbReference type="SUPFAM" id="SSF46689">
    <property type="entry name" value="Homeodomain-like"/>
    <property type="match status" value="1"/>
</dbReference>
<proteinExistence type="predicted"/>